<evidence type="ECO:0000256" key="1">
    <source>
        <dbReference type="ARBA" id="ARBA00022737"/>
    </source>
</evidence>
<dbReference type="AlphaFoldDB" id="A0A1L7XLX2"/>
<dbReference type="Gene3D" id="3.40.50.300">
    <property type="entry name" value="P-loop containing nucleotide triphosphate hydrolases"/>
    <property type="match status" value="1"/>
</dbReference>
<dbReference type="EMBL" id="FJOG01000034">
    <property type="protein sequence ID" value="CZR65946.1"/>
    <property type="molecule type" value="Genomic_DNA"/>
</dbReference>
<dbReference type="PANTHER" id="PTHR10039:SF5">
    <property type="entry name" value="NACHT DOMAIN-CONTAINING PROTEIN"/>
    <property type="match status" value="1"/>
</dbReference>
<dbReference type="STRING" id="576137.A0A1L7XLX2"/>
<evidence type="ECO:0000259" key="2">
    <source>
        <dbReference type="Pfam" id="PF24883"/>
    </source>
</evidence>
<evidence type="ECO:0000313" key="4">
    <source>
        <dbReference type="Proteomes" id="UP000184330"/>
    </source>
</evidence>
<dbReference type="InterPro" id="IPR056884">
    <property type="entry name" value="NPHP3-like_N"/>
</dbReference>
<organism evidence="3 4">
    <name type="scientific">Phialocephala subalpina</name>
    <dbReference type="NCBI Taxonomy" id="576137"/>
    <lineage>
        <taxon>Eukaryota</taxon>
        <taxon>Fungi</taxon>
        <taxon>Dikarya</taxon>
        <taxon>Ascomycota</taxon>
        <taxon>Pezizomycotina</taxon>
        <taxon>Leotiomycetes</taxon>
        <taxon>Helotiales</taxon>
        <taxon>Mollisiaceae</taxon>
        <taxon>Phialocephala</taxon>
        <taxon>Phialocephala fortinii species complex</taxon>
    </lineage>
</organism>
<proteinExistence type="predicted"/>
<dbReference type="InterPro" id="IPR027417">
    <property type="entry name" value="P-loop_NTPase"/>
</dbReference>
<dbReference type="OrthoDB" id="7464126at2759"/>
<feature type="domain" description="Nephrocystin 3-like N-terminal" evidence="2">
    <location>
        <begin position="352"/>
        <end position="538"/>
    </location>
</feature>
<dbReference type="Proteomes" id="UP000184330">
    <property type="component" value="Unassembled WGS sequence"/>
</dbReference>
<protein>
    <recommendedName>
        <fullName evidence="2">Nephrocystin 3-like N-terminal domain-containing protein</fullName>
    </recommendedName>
</protein>
<gene>
    <name evidence="3" type="ORF">PAC_15846</name>
</gene>
<sequence length="855" mass="97249">MEQASHDGANPATEDGHVKELIKNLFERILRALMISGALGADEMPSFFIIYAHRDKKGRADGDAGADLVNELINNFGLAGCKARSDRVPVLNMTDTAEDDYVAKHIVLENQFCLLPRKIALKPVDKIIVVASQVLSRYCLDKGGKEYMETLQGSIEAALDPDLTNPEARAMIQEVVDEYAGKPGEPAGQEPLYYRADLAPGYRAQDLAVPAEDAALSPSEKVFPDDRPNVANPTIPLLRRAREDLRPQEQHIHDTSRDVLHRLQILNEEVLEELSRGRKYEPLDVKKPFAKDWFVFDESEPVAEVPAAALRPFALYPKPSTPLSHRQQGYLRSLAFHEMDFRINTIEPAAEGTLDWVPRHPSYQNWMKERSGMLGVRGKPTSGKTTVLKSIISRSQEEFKTTGPDDRLFLFFFFKRRGSYMERSRVGMFRALLHQLLREVPMAGHQFWYWMEEEATNAQRNAMPMGLEDLRSCFLSSLTTASCFYRIVIVVDALDEANDDGEDTRINTAREVIADLRYINKTMSSIENADVRICFSCRYYPTIAVDNGLEIRVEECNESDIRRYAETRLANYIDPALQKSQAYLVSEIVKHSGGVFLWVVLVVHELLRRYRDRGGDLSSREVRYGLENLPRDLVNTYEVIIREKCESDEFRILVDWIISAMWPLSLEDLRHAIACDEKYMSSAPTRSKLSAGFLPDDTAMSRSVQEVLSGLAEVKQHSNVPTVQFIHQSVLDFFLFDHYADRGNGGLARRHHRLGGSCGNFIRIESSRWEGLEAVELESIPFCRYAIENWFKHAEMAQRNGMPLGGLTQILSPLLDESWKQLLLRWWKAYIAFYPDSFLTEPSGIEVAAYFNISL</sequence>
<dbReference type="PANTHER" id="PTHR10039">
    <property type="entry name" value="AMELOGENIN"/>
    <property type="match status" value="1"/>
</dbReference>
<evidence type="ECO:0000313" key="3">
    <source>
        <dbReference type="EMBL" id="CZR65946.1"/>
    </source>
</evidence>
<keyword evidence="1" id="KW-0677">Repeat</keyword>
<reference evidence="3 4" key="1">
    <citation type="submission" date="2016-03" db="EMBL/GenBank/DDBJ databases">
        <authorList>
            <person name="Ploux O."/>
        </authorList>
    </citation>
    <scope>NUCLEOTIDE SEQUENCE [LARGE SCALE GENOMIC DNA]</scope>
    <source>
        <strain evidence="3 4">UAMH 11012</strain>
    </source>
</reference>
<name>A0A1L7XLX2_9HELO</name>
<dbReference type="SUPFAM" id="SSF52540">
    <property type="entry name" value="P-loop containing nucleoside triphosphate hydrolases"/>
    <property type="match status" value="1"/>
</dbReference>
<accession>A0A1L7XLX2</accession>
<keyword evidence="4" id="KW-1185">Reference proteome</keyword>
<dbReference type="Pfam" id="PF24883">
    <property type="entry name" value="NPHP3_N"/>
    <property type="match status" value="1"/>
</dbReference>